<dbReference type="Proteomes" id="UP001165395">
    <property type="component" value="Unassembled WGS sequence"/>
</dbReference>
<evidence type="ECO:0000313" key="10">
    <source>
        <dbReference type="EMBL" id="MCB6184531.1"/>
    </source>
</evidence>
<evidence type="ECO:0000256" key="3">
    <source>
        <dbReference type="ARBA" id="ARBA00022840"/>
    </source>
</evidence>
<evidence type="ECO:0000256" key="2">
    <source>
        <dbReference type="ARBA" id="ARBA00022797"/>
    </source>
</evidence>
<dbReference type="SUPFAM" id="SSF55785">
    <property type="entry name" value="PYP-like sensor domain (PAS domain)"/>
    <property type="match status" value="1"/>
</dbReference>
<dbReference type="RefSeq" id="WP_227181341.1">
    <property type="nucleotide sequence ID" value="NZ_JAJBZT010000007.1"/>
</dbReference>
<gene>
    <name evidence="10" type="ORF">LIN78_13360</name>
</gene>
<dbReference type="InterPro" id="IPR027417">
    <property type="entry name" value="P-loop_NTPase"/>
</dbReference>
<dbReference type="InterPro" id="IPR009057">
    <property type="entry name" value="Homeodomain-like_sf"/>
</dbReference>
<dbReference type="InterPro" id="IPR030828">
    <property type="entry name" value="HTH_TyrR"/>
</dbReference>
<dbReference type="InterPro" id="IPR013767">
    <property type="entry name" value="PAS_fold"/>
</dbReference>
<dbReference type="Pfam" id="PF00989">
    <property type="entry name" value="PAS"/>
    <property type="match status" value="1"/>
</dbReference>
<sequence>MNGNGRTQFPLDDALEALPDGVAVIDQRGEVVYLNSQFSALLNCEYQEVKNQHFSILTRLTSINLDDLITRIKTGRKAELLLNIGENRSLLSSIRRIGQDSIHNNGIIVVLRDLSVIDHERKRVGDPNSKSAFKFLSQQKTRPDLVHQRRISPKLNQLLTVGERAMVQNARVLLLGESGAGKTEIARYLHTYISDEASPFVHVNCGAIPDTLFESEMFGYERGSFTGALQSGKKGLIEAADGGTLFLDEVGEIPLVMQAKLLKFLESGSVQRVGGATEHTVKVRIITATNRDLFTMVSEGSFRRDLYYRIAVVPLHAPSLRDSKEMINELLDYFVAVINKGRDEPLSLSSECRMKLMSYSFPGNIRELQNIVQQISVMAGAIGDVKHLPEYILNESSSSGNHNLVEGDLKSIVSSYERTVIQEVVDKLGSKRKAAKALGVDIGTIVRKTQTKETE</sequence>
<reference evidence="10" key="1">
    <citation type="submission" date="2021-10" db="EMBL/GenBank/DDBJ databases">
        <title>The complete genome sequence of Leeia sp. TBRC 13508.</title>
        <authorList>
            <person name="Charoenyingcharoen P."/>
            <person name="Yukphan P."/>
        </authorList>
    </citation>
    <scope>NUCLEOTIDE SEQUENCE</scope>
    <source>
        <strain evidence="10">TBRC 13508</strain>
    </source>
</reference>
<feature type="domain" description="Sigma-54 factor interaction" evidence="8">
    <location>
        <begin position="152"/>
        <end position="377"/>
    </location>
</feature>
<dbReference type="InterPro" id="IPR035965">
    <property type="entry name" value="PAS-like_dom_sf"/>
</dbReference>
<dbReference type="InterPro" id="IPR025943">
    <property type="entry name" value="Sigma_54_int_dom_ATP-bd_2"/>
</dbReference>
<dbReference type="InterPro" id="IPR025944">
    <property type="entry name" value="Sigma_54_int_dom_CS"/>
</dbReference>
<evidence type="ECO:0000256" key="5">
    <source>
        <dbReference type="ARBA" id="ARBA00023125"/>
    </source>
</evidence>
<organism evidence="10 11">
    <name type="scientific">Leeia speluncae</name>
    <dbReference type="NCBI Taxonomy" id="2884804"/>
    <lineage>
        <taxon>Bacteria</taxon>
        <taxon>Pseudomonadati</taxon>
        <taxon>Pseudomonadota</taxon>
        <taxon>Betaproteobacteria</taxon>
        <taxon>Neisseriales</taxon>
        <taxon>Leeiaceae</taxon>
        <taxon>Leeia</taxon>
    </lineage>
</organism>
<dbReference type="Gene3D" id="3.40.50.300">
    <property type="entry name" value="P-loop containing nucleotide triphosphate hydrolases"/>
    <property type="match status" value="1"/>
</dbReference>
<dbReference type="PROSITE" id="PS50112">
    <property type="entry name" value="PAS"/>
    <property type="match status" value="1"/>
</dbReference>
<dbReference type="InterPro" id="IPR000014">
    <property type="entry name" value="PAS"/>
</dbReference>
<dbReference type="Pfam" id="PF25601">
    <property type="entry name" value="AAA_lid_14"/>
    <property type="match status" value="1"/>
</dbReference>
<dbReference type="InterPro" id="IPR003593">
    <property type="entry name" value="AAA+_ATPase"/>
</dbReference>
<dbReference type="SMART" id="SM00382">
    <property type="entry name" value="AAA"/>
    <property type="match status" value="1"/>
</dbReference>
<dbReference type="Pfam" id="PF18024">
    <property type="entry name" value="HTH_50"/>
    <property type="match status" value="1"/>
</dbReference>
<comment type="caution">
    <text evidence="10">The sequence shown here is derived from an EMBL/GenBank/DDBJ whole genome shotgun (WGS) entry which is preliminary data.</text>
</comment>
<keyword evidence="4" id="KW-0805">Transcription regulation</keyword>
<feature type="domain" description="PAS" evidence="9">
    <location>
        <begin position="7"/>
        <end position="49"/>
    </location>
</feature>
<dbReference type="PROSITE" id="PS00675">
    <property type="entry name" value="SIGMA54_INTERACT_1"/>
    <property type="match status" value="1"/>
</dbReference>
<evidence type="ECO:0000256" key="4">
    <source>
        <dbReference type="ARBA" id="ARBA00023015"/>
    </source>
</evidence>
<evidence type="ECO:0000256" key="1">
    <source>
        <dbReference type="ARBA" id="ARBA00022741"/>
    </source>
</evidence>
<dbReference type="Gene3D" id="3.30.450.20">
    <property type="entry name" value="PAS domain"/>
    <property type="match status" value="1"/>
</dbReference>
<evidence type="ECO:0000313" key="11">
    <source>
        <dbReference type="Proteomes" id="UP001165395"/>
    </source>
</evidence>
<dbReference type="CDD" id="cd00130">
    <property type="entry name" value="PAS"/>
    <property type="match status" value="1"/>
</dbReference>
<dbReference type="Gene3D" id="1.10.8.60">
    <property type="match status" value="1"/>
</dbReference>
<dbReference type="EMBL" id="JAJBZT010000007">
    <property type="protein sequence ID" value="MCB6184531.1"/>
    <property type="molecule type" value="Genomic_DNA"/>
</dbReference>
<evidence type="ECO:0000256" key="7">
    <source>
        <dbReference type="ARBA" id="ARBA00029500"/>
    </source>
</evidence>
<dbReference type="PROSITE" id="PS00688">
    <property type="entry name" value="SIGMA54_INTERACT_3"/>
    <property type="match status" value="1"/>
</dbReference>
<proteinExistence type="predicted"/>
<keyword evidence="2" id="KW-0058">Aromatic hydrocarbons catabolism</keyword>
<dbReference type="InterPro" id="IPR025662">
    <property type="entry name" value="Sigma_54_int_dom_ATP-bd_1"/>
</dbReference>
<name>A0ABS8D8I9_9NEIS</name>
<keyword evidence="5" id="KW-0238">DNA-binding</keyword>
<accession>A0ABS8D8I9</accession>
<keyword evidence="11" id="KW-1185">Reference proteome</keyword>
<dbReference type="Pfam" id="PF00158">
    <property type="entry name" value="Sigma54_activat"/>
    <property type="match status" value="1"/>
</dbReference>
<evidence type="ECO:0000256" key="6">
    <source>
        <dbReference type="ARBA" id="ARBA00023163"/>
    </source>
</evidence>
<dbReference type="InterPro" id="IPR002078">
    <property type="entry name" value="Sigma_54_int"/>
</dbReference>
<evidence type="ECO:0000259" key="9">
    <source>
        <dbReference type="PROSITE" id="PS50112"/>
    </source>
</evidence>
<keyword evidence="6" id="KW-0804">Transcription</keyword>
<evidence type="ECO:0000259" key="8">
    <source>
        <dbReference type="PROSITE" id="PS50045"/>
    </source>
</evidence>
<keyword evidence="1" id="KW-0547">Nucleotide-binding</keyword>
<dbReference type="SUPFAM" id="SSF52540">
    <property type="entry name" value="P-loop containing nucleoside triphosphate hydrolases"/>
    <property type="match status" value="1"/>
</dbReference>
<dbReference type="Gene3D" id="1.10.10.60">
    <property type="entry name" value="Homeodomain-like"/>
    <property type="match status" value="1"/>
</dbReference>
<keyword evidence="3" id="KW-0067">ATP-binding</keyword>
<dbReference type="InterPro" id="IPR058031">
    <property type="entry name" value="AAA_lid_NorR"/>
</dbReference>
<protein>
    <recommendedName>
        <fullName evidence="7">HTH-type transcriptional regulatory protein TyrR</fullName>
    </recommendedName>
</protein>
<dbReference type="SUPFAM" id="SSF46689">
    <property type="entry name" value="Homeodomain-like"/>
    <property type="match status" value="1"/>
</dbReference>
<dbReference type="PANTHER" id="PTHR32071:SF121">
    <property type="entry name" value="SIGMA L-DEPENDENT TRANSCRIPTIONAL REGULATOR YQIR-RELATED"/>
    <property type="match status" value="1"/>
</dbReference>
<dbReference type="PROSITE" id="PS50045">
    <property type="entry name" value="SIGMA54_INTERACT_4"/>
    <property type="match status" value="1"/>
</dbReference>
<dbReference type="SMART" id="SM00091">
    <property type="entry name" value="PAS"/>
    <property type="match status" value="1"/>
</dbReference>
<dbReference type="PROSITE" id="PS00676">
    <property type="entry name" value="SIGMA54_INTERACT_2"/>
    <property type="match status" value="1"/>
</dbReference>
<dbReference type="CDD" id="cd00009">
    <property type="entry name" value="AAA"/>
    <property type="match status" value="1"/>
</dbReference>
<dbReference type="PANTHER" id="PTHR32071">
    <property type="entry name" value="TRANSCRIPTIONAL REGULATORY PROTEIN"/>
    <property type="match status" value="1"/>
</dbReference>